<dbReference type="PANTHER" id="PTHR45765">
    <property type="entry name" value="METHIONINE--TRNA LIGASE"/>
    <property type="match status" value="1"/>
</dbReference>
<dbReference type="Proteomes" id="UP000075391">
    <property type="component" value="Unassembled WGS sequence"/>
</dbReference>
<evidence type="ECO:0000256" key="14">
    <source>
        <dbReference type="ARBA" id="ARBA00047364"/>
    </source>
</evidence>
<dbReference type="InterPro" id="IPR009080">
    <property type="entry name" value="tRNAsynth_Ia_anticodon-bd"/>
</dbReference>
<evidence type="ECO:0000256" key="3">
    <source>
        <dbReference type="ARBA" id="ARBA00008258"/>
    </source>
</evidence>
<keyword evidence="12 15" id="KW-0030">Aminoacyl-tRNA synthetase</keyword>
<dbReference type="GO" id="GO:0006431">
    <property type="term" value="P:methionyl-tRNA aminoacylation"/>
    <property type="evidence" value="ECO:0007669"/>
    <property type="project" value="TreeGrafter"/>
</dbReference>
<dbReference type="Gene3D" id="3.40.50.620">
    <property type="entry name" value="HUPs"/>
    <property type="match status" value="2"/>
</dbReference>
<dbReference type="InterPro" id="IPR001412">
    <property type="entry name" value="aa-tRNA-synth_I_CS"/>
</dbReference>
<dbReference type="SUPFAM" id="SSF52374">
    <property type="entry name" value="Nucleotidylyl transferase"/>
    <property type="match status" value="1"/>
</dbReference>
<dbReference type="InterPro" id="IPR015413">
    <property type="entry name" value="Methionyl/Leucyl_tRNA_Synth"/>
</dbReference>
<dbReference type="InterPro" id="IPR023458">
    <property type="entry name" value="Met-tRNA_ligase_1"/>
</dbReference>
<evidence type="ECO:0000313" key="18">
    <source>
        <dbReference type="Proteomes" id="UP000075391"/>
    </source>
</evidence>
<evidence type="ECO:0000256" key="9">
    <source>
        <dbReference type="ARBA" id="ARBA00022833"/>
    </source>
</evidence>
<comment type="function">
    <text evidence="1">Is required not only for elongation of protein synthesis but also for the initiation of all mRNA translation through initiator tRNA(fMet) aminoacylation.</text>
</comment>
<dbReference type="InterPro" id="IPR014729">
    <property type="entry name" value="Rossmann-like_a/b/a_fold"/>
</dbReference>
<dbReference type="PANTHER" id="PTHR45765:SF1">
    <property type="entry name" value="METHIONINE--TRNA LIGASE, CYTOPLASMIC"/>
    <property type="match status" value="1"/>
</dbReference>
<keyword evidence="10 15" id="KW-0067">ATP-binding</keyword>
<evidence type="ECO:0000256" key="2">
    <source>
        <dbReference type="ARBA" id="ARBA00004496"/>
    </source>
</evidence>
<feature type="domain" description="Methionyl/Leucyl tRNA synthetase" evidence="16">
    <location>
        <begin position="321"/>
        <end position="488"/>
    </location>
</feature>
<keyword evidence="9" id="KW-0862">Zinc</keyword>
<dbReference type="InterPro" id="IPR029038">
    <property type="entry name" value="MetRS_Zn"/>
</dbReference>
<evidence type="ECO:0000256" key="15">
    <source>
        <dbReference type="RuleBase" id="RU363039"/>
    </source>
</evidence>
<keyword evidence="8 15" id="KW-0547">Nucleotide-binding</keyword>
<dbReference type="GO" id="GO:0004825">
    <property type="term" value="F:methionine-tRNA ligase activity"/>
    <property type="evidence" value="ECO:0007669"/>
    <property type="project" value="UniProtKB-EC"/>
</dbReference>
<organism evidence="17 18">
    <name type="scientific">Bdellovibrio bacteriovorus</name>
    <dbReference type="NCBI Taxonomy" id="959"/>
    <lineage>
        <taxon>Bacteria</taxon>
        <taxon>Pseudomonadati</taxon>
        <taxon>Bdellovibrionota</taxon>
        <taxon>Bdellovibrionia</taxon>
        <taxon>Bdellovibrionales</taxon>
        <taxon>Pseudobdellovibrionaceae</taxon>
        <taxon>Bdellovibrio</taxon>
    </lineage>
</organism>
<evidence type="ECO:0000256" key="11">
    <source>
        <dbReference type="ARBA" id="ARBA00022917"/>
    </source>
</evidence>
<comment type="catalytic activity">
    <reaction evidence="14">
        <text>tRNA(Met) + L-methionine + ATP = L-methionyl-tRNA(Met) + AMP + diphosphate</text>
        <dbReference type="Rhea" id="RHEA:13481"/>
        <dbReference type="Rhea" id="RHEA-COMP:9667"/>
        <dbReference type="Rhea" id="RHEA-COMP:9698"/>
        <dbReference type="ChEBI" id="CHEBI:30616"/>
        <dbReference type="ChEBI" id="CHEBI:33019"/>
        <dbReference type="ChEBI" id="CHEBI:57844"/>
        <dbReference type="ChEBI" id="CHEBI:78442"/>
        <dbReference type="ChEBI" id="CHEBI:78530"/>
        <dbReference type="ChEBI" id="CHEBI:456215"/>
        <dbReference type="EC" id="6.1.1.10"/>
    </reaction>
</comment>
<dbReference type="Gene3D" id="1.10.730.10">
    <property type="entry name" value="Isoleucyl-tRNA Synthetase, Domain 1"/>
    <property type="match status" value="1"/>
</dbReference>
<evidence type="ECO:0000256" key="10">
    <source>
        <dbReference type="ARBA" id="ARBA00022840"/>
    </source>
</evidence>
<sequence>MQPGSSKPENKFSPPTDVKSALAQFKKPKKVVVTAGMPYANGPLHLGHLAGAHVPADIYARWMRMLIGAENVLFVNGNDDHGSTSEVAAIKAGKTIREFIDTIHEQQKETLKKYSVQTDIFTGTSRPETYPLHEEYSQDFLRRLFKNGLLEKRITKQWYDPKMNRFLQDRFVRGTCPNCGNTEAYSDECDVCASSFDPSQLKDPRSQLSDAKPELKDTAHWWLDMWKVADPLKAWIETKQKSWRSAVVQEVINTVLIGCRFENVHEAKYKEIKDTLPKHKSRYVPGKKVECLFDTKADLAKAQEVLEAAGIPSFVTDKWGYRPITRDVSWGIPVPAELDPDMKGKTLYVWPDSLIAPIVFTKVALEKAGRDKELYKEFWCDPEATVVQFLGQDNVFFYVIMQGSMWLGHKDQPQELPKKGDLQMTEILSVFHLMVNGEKMSKSRGNFYTGDQLLEMGYSPDQIRYFLAMLSLPVKASNFDFEHFAERNKFLAGPMNAAFEKPISACNSKFDGKVPEGKLIGKAEAETLKLVQLYLRSMQKGDYSTLLGQIENYARLINSLFSQYKPHDDRAEETGRKDALFTCFYVLKNLMIMLAPFVPETVNELRKSLNLPESVLRADELGTGIPAGHIIGQKGIYFPGTADDINTLREH</sequence>
<evidence type="ECO:0000256" key="1">
    <source>
        <dbReference type="ARBA" id="ARBA00003314"/>
    </source>
</evidence>
<evidence type="ECO:0000256" key="12">
    <source>
        <dbReference type="ARBA" id="ARBA00023146"/>
    </source>
</evidence>
<dbReference type="Gene3D" id="2.20.28.20">
    <property type="entry name" value="Methionyl-tRNA synthetase, Zn-domain"/>
    <property type="match status" value="1"/>
</dbReference>
<evidence type="ECO:0000259" key="16">
    <source>
        <dbReference type="Pfam" id="PF09334"/>
    </source>
</evidence>
<comment type="subcellular location">
    <subcellularLocation>
        <location evidence="2">Cytoplasm</location>
    </subcellularLocation>
</comment>
<reference evidence="17 18" key="1">
    <citation type="submission" date="2016-03" db="EMBL/GenBank/DDBJ databases">
        <authorList>
            <person name="Ploux O."/>
        </authorList>
    </citation>
    <scope>NUCLEOTIDE SEQUENCE [LARGE SCALE GENOMIC DNA]</scope>
    <source>
        <strain evidence="17 18">BER2</strain>
    </source>
</reference>
<dbReference type="EMBL" id="LUKF01000017">
    <property type="protein sequence ID" value="KYG61129.1"/>
    <property type="molecule type" value="Genomic_DNA"/>
</dbReference>
<dbReference type="GO" id="GO:0005524">
    <property type="term" value="F:ATP binding"/>
    <property type="evidence" value="ECO:0007669"/>
    <property type="project" value="UniProtKB-KW"/>
</dbReference>
<dbReference type="RefSeq" id="WP_063244505.1">
    <property type="nucleotide sequence ID" value="NZ_LUKF01000017.1"/>
</dbReference>
<dbReference type="EC" id="6.1.1.10" evidence="4"/>
<dbReference type="Pfam" id="PF09334">
    <property type="entry name" value="tRNA-synt_1g"/>
    <property type="match status" value="2"/>
</dbReference>
<dbReference type="GO" id="GO:0005829">
    <property type="term" value="C:cytosol"/>
    <property type="evidence" value="ECO:0007669"/>
    <property type="project" value="TreeGrafter"/>
</dbReference>
<name>A0A150WDX5_BDEBC</name>
<dbReference type="FunFam" id="2.20.28.20:FF:000001">
    <property type="entry name" value="Methionine--tRNA ligase"/>
    <property type="match status" value="1"/>
</dbReference>
<dbReference type="SUPFAM" id="SSF57770">
    <property type="entry name" value="Methionyl-tRNA synthetase (MetRS), Zn-domain"/>
    <property type="match status" value="1"/>
</dbReference>
<evidence type="ECO:0000256" key="5">
    <source>
        <dbReference type="ARBA" id="ARBA00018753"/>
    </source>
</evidence>
<keyword evidence="11 15" id="KW-0648">Protein biosynthesis</keyword>
<keyword evidence="6" id="KW-0963">Cytoplasm</keyword>
<evidence type="ECO:0000256" key="8">
    <source>
        <dbReference type="ARBA" id="ARBA00022741"/>
    </source>
</evidence>
<protein>
    <recommendedName>
        <fullName evidence="5">Methionine--tRNA ligase</fullName>
        <ecNumber evidence="4">6.1.1.10</ecNumber>
    </recommendedName>
    <alternativeName>
        <fullName evidence="13">Methionyl-tRNA synthetase</fullName>
    </alternativeName>
</protein>
<comment type="similarity">
    <text evidence="3">Belongs to the class-I aminoacyl-tRNA synthetase family. MetG type 1 subfamily.</text>
</comment>
<comment type="caution">
    <text evidence="17">The sequence shown here is derived from an EMBL/GenBank/DDBJ whole genome shotgun (WGS) entry which is preliminary data.</text>
</comment>
<dbReference type="PROSITE" id="PS00178">
    <property type="entry name" value="AA_TRNA_LIGASE_I"/>
    <property type="match status" value="1"/>
</dbReference>
<evidence type="ECO:0000256" key="7">
    <source>
        <dbReference type="ARBA" id="ARBA00022598"/>
    </source>
</evidence>
<accession>A0A150WDX5</accession>
<evidence type="ECO:0000256" key="4">
    <source>
        <dbReference type="ARBA" id="ARBA00012838"/>
    </source>
</evidence>
<keyword evidence="7 15" id="KW-0436">Ligase</keyword>
<dbReference type="SUPFAM" id="SSF47323">
    <property type="entry name" value="Anticodon-binding domain of a subclass of class I aminoacyl-tRNA synthetases"/>
    <property type="match status" value="1"/>
</dbReference>
<evidence type="ECO:0000313" key="17">
    <source>
        <dbReference type="EMBL" id="KYG61129.1"/>
    </source>
</evidence>
<proteinExistence type="inferred from homology"/>
<dbReference type="AlphaFoldDB" id="A0A150WDX5"/>
<gene>
    <name evidence="17" type="ORF">AZI85_09245</name>
</gene>
<evidence type="ECO:0000256" key="13">
    <source>
        <dbReference type="ARBA" id="ARBA00030904"/>
    </source>
</evidence>
<evidence type="ECO:0000256" key="6">
    <source>
        <dbReference type="ARBA" id="ARBA00022490"/>
    </source>
</evidence>
<dbReference type="OrthoDB" id="9810191at2"/>
<feature type="domain" description="Methionyl/Leucyl tRNA synthetase" evidence="16">
    <location>
        <begin position="32"/>
        <end position="253"/>
    </location>
</feature>